<keyword evidence="3" id="KW-1185">Reference proteome</keyword>
<dbReference type="AlphaFoldDB" id="A0A0W0ZKD6"/>
<feature type="coiled-coil region" evidence="1">
    <location>
        <begin position="119"/>
        <end position="146"/>
    </location>
</feature>
<accession>A0A0W0ZKD6</accession>
<sequence>MATSKLILEPWLVSKKKWENIFSLHLPNPADLLALMDDWSHFRQMTIGLAERTAKIPGSDKFFLDACSFIDTACRFFDVSEPKNLPLSSNLQIKLREAATKVTPVSQSLLTLEVFKDQFPKAIDEAQALKRQREKEERDAEQEKKVQQVSRRIQDSPFFTSATTIQGRLQSEIERIKLKNRDDGRLIHLNKVKELIQGQIDAAKEECKQDYLSKNPGSQQEVIKSQCRDEMAKIVKTNLIDNNALDINFRTWLGRAILNVVIALPVKIYSSYKHIPENQLFFKLKTESKTIAVQIHEDITKLEPAR</sequence>
<organism evidence="2 3">
    <name type="scientific">Legionella steelei</name>
    <dbReference type="NCBI Taxonomy" id="947033"/>
    <lineage>
        <taxon>Bacteria</taxon>
        <taxon>Pseudomonadati</taxon>
        <taxon>Pseudomonadota</taxon>
        <taxon>Gammaproteobacteria</taxon>
        <taxon>Legionellales</taxon>
        <taxon>Legionellaceae</taxon>
        <taxon>Legionella</taxon>
    </lineage>
</organism>
<gene>
    <name evidence="2" type="ORF">Lste_2345</name>
</gene>
<dbReference type="OrthoDB" id="5654071at2"/>
<dbReference type="PATRIC" id="fig|947033.5.peg.2486"/>
<proteinExistence type="predicted"/>
<dbReference type="RefSeq" id="WP_058511139.1">
    <property type="nucleotide sequence ID" value="NZ_LNYY01000019.1"/>
</dbReference>
<evidence type="ECO:0000256" key="1">
    <source>
        <dbReference type="SAM" id="Coils"/>
    </source>
</evidence>
<dbReference type="EMBL" id="LNYY01000019">
    <property type="protein sequence ID" value="KTD69187.1"/>
    <property type="molecule type" value="Genomic_DNA"/>
</dbReference>
<reference evidence="2 3" key="1">
    <citation type="submission" date="2015-11" db="EMBL/GenBank/DDBJ databases">
        <title>Genomic analysis of 38 Legionella species identifies large and diverse effector repertoires.</title>
        <authorList>
            <person name="Burstein D."/>
            <person name="Amaro F."/>
            <person name="Zusman T."/>
            <person name="Lifshitz Z."/>
            <person name="Cohen O."/>
            <person name="Gilbert J.A."/>
            <person name="Pupko T."/>
            <person name="Shuman H.A."/>
            <person name="Segal G."/>
        </authorList>
    </citation>
    <scope>NUCLEOTIDE SEQUENCE [LARGE SCALE GENOMIC DNA]</scope>
    <source>
        <strain evidence="2 3">IMVS3376</strain>
    </source>
</reference>
<comment type="caution">
    <text evidence="2">The sequence shown here is derived from an EMBL/GenBank/DDBJ whole genome shotgun (WGS) entry which is preliminary data.</text>
</comment>
<name>A0A0W0ZKD6_9GAMM</name>
<evidence type="ECO:0000313" key="2">
    <source>
        <dbReference type="EMBL" id="KTD69187.1"/>
    </source>
</evidence>
<protein>
    <submittedName>
        <fullName evidence="2">Uncharacterized protein</fullName>
    </submittedName>
</protein>
<dbReference type="Proteomes" id="UP000054926">
    <property type="component" value="Unassembled WGS sequence"/>
</dbReference>
<keyword evidence="1" id="KW-0175">Coiled coil</keyword>
<evidence type="ECO:0000313" key="3">
    <source>
        <dbReference type="Proteomes" id="UP000054926"/>
    </source>
</evidence>